<dbReference type="Pfam" id="PF10108">
    <property type="entry name" value="DNA_pol_B_exo2"/>
    <property type="match status" value="1"/>
</dbReference>
<evidence type="ECO:0000313" key="2">
    <source>
        <dbReference type="EMBL" id="CDQ08829.1"/>
    </source>
</evidence>
<keyword evidence="3" id="KW-0378">Hydrolase</keyword>
<dbReference type="SUPFAM" id="SSF53098">
    <property type="entry name" value="Ribonuclease H-like"/>
    <property type="match status" value="1"/>
</dbReference>
<feature type="domain" description="Predicted 3'-5' exonuclease PolB-like" evidence="1">
    <location>
        <begin position="56"/>
        <end position="265"/>
    </location>
</feature>
<dbReference type="Proteomes" id="UP000193925">
    <property type="component" value="Chromosome AFERRI"/>
</dbReference>
<evidence type="ECO:0000313" key="6">
    <source>
        <dbReference type="Proteomes" id="UP000093129"/>
    </source>
</evidence>
<dbReference type="Proteomes" id="UP000093129">
    <property type="component" value="Unassembled WGS sequence"/>
</dbReference>
<name>A0A060UQH2_9PROT</name>
<dbReference type="EMBL" id="CCCS020000002">
    <property type="protein sequence ID" value="CDQ08829.1"/>
    <property type="molecule type" value="Genomic_DNA"/>
</dbReference>
<dbReference type="CDD" id="cd05782">
    <property type="entry name" value="DNA_polB_like1_exo"/>
    <property type="match status" value="1"/>
</dbReference>
<sequence>MAEEIVTILQNILVFDIETVPDVVGGRRVHGIALGDDAGVAELLQHQRRIETQGATEFLRPYLHRVVAISALWWQGEQVKLNSFGKADDDEATLVAAFFQFIQRHAPQLVSWNGAAFDLPVLHYRALLHGIPATRYWEQGQTDQSYRWNNYTSRYHERHLDLMDILSAYQMRNVARLQDMALLLGLPGKLGMSGAEVWTHYQAGELAGIRHYCEVDVLNTALVHLRFELTRGHLDKSTYDVCQTQLRSYLQSRDEAHVQEFLTQWPENLHVASQAHS</sequence>
<dbReference type="Gene3D" id="3.30.420.10">
    <property type="entry name" value="Ribonuclease H-like superfamily/Ribonuclease H"/>
    <property type="match status" value="1"/>
</dbReference>
<evidence type="ECO:0000313" key="3">
    <source>
        <dbReference type="EMBL" id="OCB03362.1"/>
    </source>
</evidence>
<dbReference type="EMBL" id="CP059488">
    <property type="protein sequence ID" value="QQD72408.1"/>
    <property type="molecule type" value="Genomic_DNA"/>
</dbReference>
<dbReference type="AlphaFoldDB" id="A0A060UQH2"/>
<dbReference type="InterPro" id="IPR036397">
    <property type="entry name" value="RNaseH_sf"/>
</dbReference>
<evidence type="ECO:0000313" key="7">
    <source>
        <dbReference type="Proteomes" id="UP000193925"/>
    </source>
</evidence>
<dbReference type="InterPro" id="IPR012337">
    <property type="entry name" value="RNaseH-like_sf"/>
</dbReference>
<keyword evidence="7" id="KW-1185">Reference proteome</keyword>
<organism evidence="2">
    <name type="scientific">Acidithiobacillus ferrivorans</name>
    <dbReference type="NCBI Taxonomy" id="160808"/>
    <lineage>
        <taxon>Bacteria</taxon>
        <taxon>Pseudomonadati</taxon>
        <taxon>Pseudomonadota</taxon>
        <taxon>Acidithiobacillia</taxon>
        <taxon>Acidithiobacillales</taxon>
        <taxon>Acidithiobacillaceae</taxon>
        <taxon>Acidithiobacillus</taxon>
    </lineage>
</organism>
<proteinExistence type="predicted"/>
<dbReference type="InterPro" id="IPR019288">
    <property type="entry name" value="3'-5'_exonuclease_PolB-like"/>
</dbReference>
<evidence type="ECO:0000259" key="1">
    <source>
        <dbReference type="Pfam" id="PF10108"/>
    </source>
</evidence>
<evidence type="ECO:0000313" key="4">
    <source>
        <dbReference type="EMBL" id="QQD72408.1"/>
    </source>
</evidence>
<dbReference type="GO" id="GO:0004527">
    <property type="term" value="F:exonuclease activity"/>
    <property type="evidence" value="ECO:0007669"/>
    <property type="project" value="UniProtKB-KW"/>
</dbReference>
<dbReference type="EMBL" id="MASQ01000069">
    <property type="protein sequence ID" value="OCB03362.1"/>
    <property type="molecule type" value="Genomic_DNA"/>
</dbReference>
<evidence type="ECO:0000313" key="8">
    <source>
        <dbReference type="Proteomes" id="UP000595420"/>
    </source>
</evidence>
<dbReference type="RefSeq" id="WP_035191001.1">
    <property type="nucleotide sequence ID" value="NZ_CCCS020000002.1"/>
</dbReference>
<reference evidence="4 8" key="5">
    <citation type="submission" date="2020-07" db="EMBL/GenBank/DDBJ databases">
        <title>Complete genome sequence analysis of Acidithiobacillus ferrivorans XJFY6S-08 reveals extreme environmental adaptation to alpine acid mine drainage.</title>
        <authorList>
            <person name="Yan L."/>
            <person name="Ni Y."/>
        </authorList>
    </citation>
    <scope>NUCLEOTIDE SEQUENCE [LARGE SCALE GENOMIC DNA]</scope>
    <source>
        <strain evidence="4 8">XJFY6S-08</strain>
    </source>
</reference>
<evidence type="ECO:0000313" key="5">
    <source>
        <dbReference type="EMBL" id="SMH67029.1"/>
    </source>
</evidence>
<accession>A0A060UQH2</accession>
<reference evidence="5 7" key="4">
    <citation type="submission" date="2017-03" db="EMBL/GenBank/DDBJ databases">
        <authorList>
            <person name="Regsiter A."/>
            <person name="William W."/>
        </authorList>
    </citation>
    <scope>NUCLEOTIDE SEQUENCE [LARGE SCALE GENOMIC DNA]</scope>
    <source>
        <strain evidence="5">PRJEB5721</strain>
    </source>
</reference>
<reference evidence="2" key="2">
    <citation type="submission" date="2014-07" db="EMBL/GenBank/DDBJ databases">
        <title>Initial genome analysis of the psychrotolerant acidophile Acidithiobacillus ferrivorans CF27: insights into iron and sulfur oxidation pathways and into biofilm formation.</title>
        <authorList>
            <person name="Talla E."/>
            <person name="Hedrich S."/>
            <person name="Mangenot S."/>
            <person name="Ji B."/>
            <person name="Johnson D.B."/>
            <person name="Barbe V."/>
            <person name="Bonnefoy V."/>
        </authorList>
    </citation>
    <scope>NUCLEOTIDE SEQUENCE [LARGE SCALE GENOMIC DNA]</scope>
    <source>
        <strain evidence="2">CF27</strain>
    </source>
</reference>
<protein>
    <submittedName>
        <fullName evidence="3 5">3'-5' exonuclease</fullName>
    </submittedName>
    <submittedName>
        <fullName evidence="2">Putative DNA polymerase elongation subunit (Family B)</fullName>
    </submittedName>
</protein>
<reference evidence="2" key="1">
    <citation type="submission" date="2014-03" db="EMBL/GenBank/DDBJ databases">
        <authorList>
            <person name="Genoscope - CEA"/>
        </authorList>
    </citation>
    <scope>NUCLEOTIDE SEQUENCE [LARGE SCALE GENOMIC DNA]</scope>
    <source>
        <strain evidence="2">CF27</strain>
    </source>
</reference>
<reference evidence="3 6" key="3">
    <citation type="submission" date="2016-07" db="EMBL/GenBank/DDBJ databases">
        <title>Draft genome of a psychrotolerant acidophile Acidithiobacillus ferrivorans strain YL15.</title>
        <authorList>
            <person name="Peng T."/>
            <person name="Ma L."/>
            <person name="Nan M."/>
            <person name="An N."/>
            <person name="Wang M."/>
            <person name="Qiu G."/>
            <person name="Zeng W."/>
        </authorList>
    </citation>
    <scope>NUCLEOTIDE SEQUENCE [LARGE SCALE GENOMIC DNA]</scope>
    <source>
        <strain evidence="3 6">YL15</strain>
    </source>
</reference>
<dbReference type="GO" id="GO:0003676">
    <property type="term" value="F:nucleic acid binding"/>
    <property type="evidence" value="ECO:0007669"/>
    <property type="project" value="InterPro"/>
</dbReference>
<keyword evidence="3" id="KW-0540">Nuclease</keyword>
<dbReference type="Proteomes" id="UP000595420">
    <property type="component" value="Chromosome"/>
</dbReference>
<dbReference type="EMBL" id="LT841305">
    <property type="protein sequence ID" value="SMH67029.1"/>
    <property type="molecule type" value="Genomic_DNA"/>
</dbReference>
<keyword evidence="3" id="KW-0269">Exonuclease</keyword>
<gene>
    <name evidence="2" type="ORF">AFERRI_100264</name>
    <name evidence="5" type="ORF">AFERRI_50230</name>
    <name evidence="3" type="ORF">BBC27_08180</name>
    <name evidence="4" type="ORF">H2515_13635</name>
</gene>